<dbReference type="SUPFAM" id="SSF140959">
    <property type="entry name" value="Indolic compounds 2,3-dioxygenase-like"/>
    <property type="match status" value="1"/>
</dbReference>
<comment type="caution">
    <text evidence="3">The sequence shown here is derived from an EMBL/GenBank/DDBJ whole genome shotgun (WGS) entry which is preliminary data.</text>
</comment>
<dbReference type="GO" id="GO:0006952">
    <property type="term" value="P:defense response"/>
    <property type="evidence" value="ECO:0007669"/>
    <property type="project" value="InterPro"/>
</dbReference>
<evidence type="ECO:0000259" key="2">
    <source>
        <dbReference type="Pfam" id="PF07231"/>
    </source>
</evidence>
<accession>A0A8X8YIU9</accession>
<dbReference type="InterPro" id="IPR009869">
    <property type="entry name" value="HSPRO1_N"/>
</dbReference>
<dbReference type="GO" id="GO:0019441">
    <property type="term" value="P:L-tryptophan catabolic process to kynurenine"/>
    <property type="evidence" value="ECO:0007669"/>
    <property type="project" value="InterPro"/>
</dbReference>
<reference evidence="3" key="2">
    <citation type="submission" date="2020-08" db="EMBL/GenBank/DDBJ databases">
        <title>Plant Genome Project.</title>
        <authorList>
            <person name="Zhang R.-G."/>
        </authorList>
    </citation>
    <scope>NUCLEOTIDE SEQUENCE</scope>
    <source>
        <strain evidence="3">Huo1</strain>
        <tissue evidence="3">Leaf</tissue>
    </source>
</reference>
<dbReference type="Pfam" id="PF07014">
    <property type="entry name" value="Hs1pro-1_C"/>
    <property type="match status" value="1"/>
</dbReference>
<dbReference type="InterPro" id="IPR009743">
    <property type="entry name" value="Hs1pro-1_C"/>
</dbReference>
<dbReference type="GO" id="GO:0046872">
    <property type="term" value="F:metal ion binding"/>
    <property type="evidence" value="ECO:0007669"/>
    <property type="project" value="InterPro"/>
</dbReference>
<feature type="domain" description="Hs1pro-1 C-terminal" evidence="1">
    <location>
        <begin position="204"/>
        <end position="459"/>
    </location>
</feature>
<organism evidence="3">
    <name type="scientific">Salvia splendens</name>
    <name type="common">Scarlet sage</name>
    <dbReference type="NCBI Taxonomy" id="180675"/>
    <lineage>
        <taxon>Eukaryota</taxon>
        <taxon>Viridiplantae</taxon>
        <taxon>Streptophyta</taxon>
        <taxon>Embryophyta</taxon>
        <taxon>Tracheophyta</taxon>
        <taxon>Spermatophyta</taxon>
        <taxon>Magnoliopsida</taxon>
        <taxon>eudicotyledons</taxon>
        <taxon>Gunneridae</taxon>
        <taxon>Pentapetalae</taxon>
        <taxon>asterids</taxon>
        <taxon>lamiids</taxon>
        <taxon>Lamiales</taxon>
        <taxon>Lamiaceae</taxon>
        <taxon>Nepetoideae</taxon>
        <taxon>Mentheae</taxon>
        <taxon>Salviinae</taxon>
        <taxon>Salvia</taxon>
        <taxon>Salvia subgen. Calosphace</taxon>
        <taxon>core Calosphace</taxon>
    </lineage>
</organism>
<dbReference type="EMBL" id="PNBA02000002">
    <property type="protein sequence ID" value="KAG6433266.1"/>
    <property type="molecule type" value="Genomic_DNA"/>
</dbReference>
<dbReference type="GO" id="GO:0020037">
    <property type="term" value="F:heme binding"/>
    <property type="evidence" value="ECO:0007669"/>
    <property type="project" value="InterPro"/>
</dbReference>
<dbReference type="PANTHER" id="PTHR34795">
    <property type="entry name" value="NEMATODE RESISTANCE PROTEIN-LIKE HSPRO1"/>
    <property type="match status" value="1"/>
</dbReference>
<gene>
    <name evidence="3" type="ORF">SASPL_104874</name>
</gene>
<evidence type="ECO:0000259" key="1">
    <source>
        <dbReference type="Pfam" id="PF07014"/>
    </source>
</evidence>
<reference evidence="3" key="1">
    <citation type="submission" date="2018-01" db="EMBL/GenBank/DDBJ databases">
        <authorList>
            <person name="Mao J.F."/>
        </authorList>
    </citation>
    <scope>NUCLEOTIDE SEQUENCE</scope>
    <source>
        <strain evidence="3">Huo1</strain>
        <tissue evidence="3">Leaf</tissue>
    </source>
</reference>
<keyword evidence="4" id="KW-1185">Reference proteome</keyword>
<dbReference type="InterPro" id="IPR038759">
    <property type="entry name" value="HSPRO1/HSPRO2"/>
</dbReference>
<evidence type="ECO:0000313" key="4">
    <source>
        <dbReference type="Proteomes" id="UP000298416"/>
    </source>
</evidence>
<dbReference type="Pfam" id="PF07231">
    <property type="entry name" value="Hs1pro-1_N"/>
    <property type="match status" value="1"/>
</dbReference>
<dbReference type="PANTHER" id="PTHR34795:SF1">
    <property type="entry name" value="NEMATODE RESISTANCE PROTEIN-LIKE HSPRO1"/>
    <property type="match status" value="1"/>
</dbReference>
<sequence>MVDLDWKTKMIGSDISNKSPKFSNKLQITIPPLKLRLAELAAASESLCSAYEQYLRLPELWKLWEATEFPEWKSESILKPAFTGLEITFRFISTVLSDARPYANRREWRRRIEALAMSQIEFIAQLCEDDEDGGETRATIPIVDLSASAGALAATNSSAEVWKMADDTVVVSHVSEESLLPRLATWHRFEDVARKIQYEIECQMQGCPYTLGLGEPNLSGKPSLNYDLICKPAAVHALKRCPIDDVESKNSENRTLYSTHQVLESWIRVAKQLIARIGDEIDSRRYEEAASHCWLLEKVWSILTQIEDLHLLMDPDDFLRLKNQLAIKAKSDSELFCFRSRELVAVTKSSKDLRHSVPAVLEVEVDPSGGPRIQNAAMELYRRKEESAKIHLLQAMQAVEGAVKRFYFCYKQLVAVVMGSLEAKANGESGDLLSQIFLEPTYFPSLDAAKTFLGERWSHDGLRHMGDNVLEDHIPKIGMEFETEVEAYDFYMKYAKVTGKVLEQQTIDVLQLRIPVLKLGVDDFFYAEI</sequence>
<dbReference type="Proteomes" id="UP000298416">
    <property type="component" value="Unassembled WGS sequence"/>
</dbReference>
<feature type="domain" description="Nematode resistance protein-like HSPRO1 N-terminal" evidence="2">
    <location>
        <begin position="1"/>
        <end position="201"/>
    </location>
</feature>
<name>A0A8X8YIU9_SALSN</name>
<dbReference type="InterPro" id="IPR037217">
    <property type="entry name" value="Trp/Indoleamine_2_3_dOase-like"/>
</dbReference>
<dbReference type="AlphaFoldDB" id="A0A8X8YIU9"/>
<evidence type="ECO:0000313" key="3">
    <source>
        <dbReference type="EMBL" id="KAG6433266.1"/>
    </source>
</evidence>
<evidence type="ECO:0008006" key="5">
    <source>
        <dbReference type="Google" id="ProtNLM"/>
    </source>
</evidence>
<proteinExistence type="predicted"/>
<protein>
    <recommendedName>
        <fullName evidence="5">Nematode resistance protein-like HSPRO2</fullName>
    </recommendedName>
</protein>